<dbReference type="GeneID" id="27139992"/>
<dbReference type="OrthoDB" id="86083at2157"/>
<dbReference type="PANTHER" id="PTHR33531">
    <property type="entry name" value="RUBRERYTHRIN SUBFAMILY"/>
    <property type="match status" value="1"/>
</dbReference>
<feature type="transmembrane region" description="Helical" evidence="1">
    <location>
        <begin position="6"/>
        <end position="27"/>
    </location>
</feature>
<dbReference type="Pfam" id="PF05763">
    <property type="entry name" value="DUF835"/>
    <property type="match status" value="1"/>
</dbReference>
<evidence type="ECO:0000313" key="3">
    <source>
        <dbReference type="EMBL" id="AMQ18672.1"/>
    </source>
</evidence>
<dbReference type="InterPro" id="IPR008553">
    <property type="entry name" value="DUF835"/>
</dbReference>
<organism evidence="3 4">
    <name type="scientific">Thermococcus peptonophilus</name>
    <dbReference type="NCBI Taxonomy" id="53952"/>
    <lineage>
        <taxon>Archaea</taxon>
        <taxon>Methanobacteriati</taxon>
        <taxon>Methanobacteriota</taxon>
        <taxon>Thermococci</taxon>
        <taxon>Thermococcales</taxon>
        <taxon>Thermococcaceae</taxon>
        <taxon>Thermococcus</taxon>
    </lineage>
</organism>
<dbReference type="Proteomes" id="UP000073604">
    <property type="component" value="Chromosome"/>
</dbReference>
<dbReference type="EMBL" id="CP014750">
    <property type="protein sequence ID" value="AMQ18672.1"/>
    <property type="molecule type" value="Genomic_DNA"/>
</dbReference>
<evidence type="ECO:0000256" key="1">
    <source>
        <dbReference type="SAM" id="Phobius"/>
    </source>
</evidence>
<accession>A0A142CV70</accession>
<protein>
    <recommendedName>
        <fullName evidence="2">DUF835 domain-containing protein</fullName>
    </recommendedName>
</protein>
<dbReference type="AlphaFoldDB" id="A0A142CV70"/>
<sequence length="254" mass="28729">MEVIVPWPVFVVDIFLLLAIGYAIVFLIRRLNKYGDPQLNAFIKLSLIFLVIGELGRISDLVDDFCCAGLFDIFQYATYFVSIVGIIYSLIHYVRLLEVKYLPTVTKVPKLQSSFKAHIIFSKNRLLDVIDVLKEGDFPVLAITRSPDFYSGLNRENVSVIWVTQSGKGVAPTALHVLQGVIIDFVRGNPGSVVIIDCLEYLMLYNDFKSVFKFLSALKDYVVIQHGSGLIVFVDEEVLTRQEKALLLKEFEPL</sequence>
<feature type="domain" description="DUF835" evidence="2">
    <location>
        <begin position="121"/>
        <end position="251"/>
    </location>
</feature>
<feature type="transmembrane region" description="Helical" evidence="1">
    <location>
        <begin position="39"/>
        <end position="56"/>
    </location>
</feature>
<dbReference type="RefSeq" id="WP_054840755.1">
    <property type="nucleotide sequence ID" value="NZ_CP014750.1"/>
</dbReference>
<name>A0A142CV70_9EURY</name>
<proteinExistence type="predicted"/>
<evidence type="ECO:0000313" key="4">
    <source>
        <dbReference type="Proteomes" id="UP000073604"/>
    </source>
</evidence>
<evidence type="ECO:0000259" key="2">
    <source>
        <dbReference type="Pfam" id="PF05763"/>
    </source>
</evidence>
<keyword evidence="1" id="KW-0812">Transmembrane</keyword>
<dbReference type="PANTHER" id="PTHR33531:SF7">
    <property type="entry name" value="HYPOTHETICAL MEMBRANE PROTEIN, CONSERVED"/>
    <property type="match status" value="1"/>
</dbReference>
<reference evidence="4" key="1">
    <citation type="submission" date="2016-03" db="EMBL/GenBank/DDBJ databases">
        <authorList>
            <person name="Oger P.M."/>
        </authorList>
    </citation>
    <scope>NUCLEOTIDE SEQUENCE [LARGE SCALE GENOMIC DNA]</scope>
    <source>
        <strain evidence="4">OG-1</strain>
    </source>
</reference>
<keyword evidence="1" id="KW-1133">Transmembrane helix</keyword>
<feature type="transmembrane region" description="Helical" evidence="1">
    <location>
        <begin position="76"/>
        <end position="94"/>
    </location>
</feature>
<keyword evidence="4" id="KW-1185">Reference proteome</keyword>
<keyword evidence="1" id="KW-0472">Membrane</keyword>
<dbReference type="STRING" id="53952.A0127_05560"/>
<dbReference type="KEGG" id="tpep:A0127_05560"/>
<gene>
    <name evidence="3" type="ORF">A0127_05560</name>
</gene>